<evidence type="ECO:0000256" key="2">
    <source>
        <dbReference type="ARBA" id="ARBA00023052"/>
    </source>
</evidence>
<organism evidence="7 8">
    <name type="scientific">Flavimaribacter sediminis</name>
    <dbReference type="NCBI Taxonomy" id="2865987"/>
    <lineage>
        <taxon>Bacteria</taxon>
        <taxon>Pseudomonadati</taxon>
        <taxon>Pseudomonadota</taxon>
        <taxon>Alphaproteobacteria</taxon>
        <taxon>Hyphomicrobiales</taxon>
        <taxon>Rhizobiaceae</taxon>
        <taxon>Flavimaribacter</taxon>
    </lineage>
</organism>
<dbReference type="EMBL" id="JAICBX010000001">
    <property type="protein sequence ID" value="MBW8636524.1"/>
    <property type="molecule type" value="Genomic_DNA"/>
</dbReference>
<dbReference type="PANTHER" id="PTHR42981">
    <property type="entry name" value="PYRUVATE DEHYDROGENASE [UBIQUINONE]"/>
    <property type="match status" value="1"/>
</dbReference>
<dbReference type="GO" id="GO:0003824">
    <property type="term" value="F:catalytic activity"/>
    <property type="evidence" value="ECO:0007669"/>
    <property type="project" value="InterPro"/>
</dbReference>
<dbReference type="InterPro" id="IPR047211">
    <property type="entry name" value="POXB-like"/>
</dbReference>
<dbReference type="SUPFAM" id="SSF52518">
    <property type="entry name" value="Thiamin diphosphate-binding fold (THDP-binding)"/>
    <property type="match status" value="2"/>
</dbReference>
<dbReference type="Gene3D" id="3.40.50.1220">
    <property type="entry name" value="TPP-binding domain"/>
    <property type="match status" value="1"/>
</dbReference>
<dbReference type="AlphaFoldDB" id="A0AAE2ZIE6"/>
<dbReference type="SUPFAM" id="SSF52467">
    <property type="entry name" value="DHS-like NAD/FAD-binding domain"/>
    <property type="match status" value="1"/>
</dbReference>
<evidence type="ECO:0000259" key="6">
    <source>
        <dbReference type="Pfam" id="PF02776"/>
    </source>
</evidence>
<dbReference type="Pfam" id="PF02776">
    <property type="entry name" value="TPP_enzyme_N"/>
    <property type="match status" value="1"/>
</dbReference>
<accession>A0AAE2ZIE6</accession>
<feature type="domain" description="Thiamine pyrophosphate enzyme TPP-binding" evidence="5">
    <location>
        <begin position="382"/>
        <end position="529"/>
    </location>
</feature>
<evidence type="ECO:0000256" key="1">
    <source>
        <dbReference type="ARBA" id="ARBA00007812"/>
    </source>
</evidence>
<dbReference type="PROSITE" id="PS00187">
    <property type="entry name" value="TPP_ENZYMES"/>
    <property type="match status" value="1"/>
</dbReference>
<keyword evidence="8" id="KW-1185">Reference proteome</keyword>
<dbReference type="InterPro" id="IPR012000">
    <property type="entry name" value="Thiamin_PyroP_enz_cen_dom"/>
</dbReference>
<dbReference type="Proteomes" id="UP001196509">
    <property type="component" value="Unassembled WGS sequence"/>
</dbReference>
<dbReference type="PANTHER" id="PTHR42981:SF2">
    <property type="entry name" value="PYRUVATE DEHYDROGENASE [UBIQUINONE]"/>
    <property type="match status" value="1"/>
</dbReference>
<sequence length="581" mass="63542">MASKNVCEVLLDNLAHAGASHIFGVTGDALNPFLEAIRGDGRFEWFGVRHEENAAYAAYSQAALSGGIGVCAGTVGPGALHLINGLYNAKKERAGVVAITGQVAHKERSTNYHQEVNLEKMFDDVCGFQAIIHTAEAAPRLMQMAIQKALIEREVVRIELPIDVTEQKVPEIRKDFHFVTKPSAIIPPQEEIERAADLINQGKKVAFFCGHGCHGARDEIVELAKRIHAPITHTLKAKEVFDYDDGPVVGMTGLLGNPGGYHSVRDCDVLVMLGTDFPYEWFIPGGIEVVQVDCRAENVGRRTNVTVGLIGTIKETIGLLAPLIKDKSDADFLDKQKKRSSKWLEAMEEQGSPERTSKPLHPQLFAKAVSDMADDDAIFAADVGECTVWLARQMRMKGERRMVSAFNHGSLGSGLPSALGAIAQNPKRQVWSLCGDGGFGMAMQDFVTAVRYDWPLKVIIFNNSELGFVKMEMEVAGYAYNKNATHLQNPDFAEYAKICGGDGVRVEDADQVIPAIEKAAASDKPFIIDAIVTSGEFAMPPHIEIKQAWGFGLVKVKEGILMLKGDESQWGNWKDEIKALL</sequence>
<comment type="caution">
    <text evidence="7">The sequence shown here is derived from an EMBL/GenBank/DDBJ whole genome shotgun (WGS) entry which is preliminary data.</text>
</comment>
<dbReference type="Gene3D" id="3.40.50.970">
    <property type="match status" value="2"/>
</dbReference>
<dbReference type="GO" id="GO:0019752">
    <property type="term" value="P:carboxylic acid metabolic process"/>
    <property type="evidence" value="ECO:0007669"/>
    <property type="project" value="UniProtKB-ARBA"/>
</dbReference>
<dbReference type="InterPro" id="IPR000399">
    <property type="entry name" value="TPP-bd_CS"/>
</dbReference>
<evidence type="ECO:0000256" key="3">
    <source>
        <dbReference type="RuleBase" id="RU362132"/>
    </source>
</evidence>
<dbReference type="Pfam" id="PF02775">
    <property type="entry name" value="TPP_enzyme_C"/>
    <property type="match status" value="1"/>
</dbReference>
<protein>
    <submittedName>
        <fullName evidence="7">Ubiquinone-dependent pyruvate dehydrogenase</fullName>
    </submittedName>
</protein>
<comment type="similarity">
    <text evidence="1 3">Belongs to the TPP enzyme family.</text>
</comment>
<evidence type="ECO:0000313" key="7">
    <source>
        <dbReference type="EMBL" id="MBW8636524.1"/>
    </source>
</evidence>
<dbReference type="GO" id="GO:0030976">
    <property type="term" value="F:thiamine pyrophosphate binding"/>
    <property type="evidence" value="ECO:0007669"/>
    <property type="project" value="InterPro"/>
</dbReference>
<keyword evidence="2 3" id="KW-0786">Thiamine pyrophosphate</keyword>
<evidence type="ECO:0000259" key="4">
    <source>
        <dbReference type="Pfam" id="PF00205"/>
    </source>
</evidence>
<dbReference type="RefSeq" id="WP_220227201.1">
    <property type="nucleotide sequence ID" value="NZ_JAICBX010000001.1"/>
</dbReference>
<dbReference type="GO" id="GO:0000287">
    <property type="term" value="F:magnesium ion binding"/>
    <property type="evidence" value="ECO:0007669"/>
    <property type="project" value="InterPro"/>
</dbReference>
<dbReference type="Pfam" id="PF00205">
    <property type="entry name" value="TPP_enzyme_M"/>
    <property type="match status" value="1"/>
</dbReference>
<gene>
    <name evidence="7" type="ORF">K1W69_04915</name>
</gene>
<dbReference type="InterPro" id="IPR012001">
    <property type="entry name" value="Thiamin_PyroP_enz_TPP-bd_dom"/>
</dbReference>
<dbReference type="InterPro" id="IPR029035">
    <property type="entry name" value="DHS-like_NAD/FAD-binding_dom"/>
</dbReference>
<keyword evidence="7" id="KW-0830">Ubiquinone</keyword>
<keyword evidence="7" id="KW-0670">Pyruvate</keyword>
<feature type="domain" description="Thiamine pyrophosphate enzyme central" evidence="4">
    <location>
        <begin position="192"/>
        <end position="317"/>
    </location>
</feature>
<evidence type="ECO:0000259" key="5">
    <source>
        <dbReference type="Pfam" id="PF02775"/>
    </source>
</evidence>
<evidence type="ECO:0000313" key="8">
    <source>
        <dbReference type="Proteomes" id="UP001196509"/>
    </source>
</evidence>
<dbReference type="InterPro" id="IPR029061">
    <property type="entry name" value="THDP-binding"/>
</dbReference>
<feature type="domain" description="Thiamine pyrophosphate enzyme N-terminal TPP-binding" evidence="6">
    <location>
        <begin position="5"/>
        <end position="119"/>
    </location>
</feature>
<name>A0AAE2ZIE6_9HYPH</name>
<proteinExistence type="inferred from homology"/>
<dbReference type="InterPro" id="IPR011766">
    <property type="entry name" value="TPP_enzyme_TPP-bd"/>
</dbReference>
<reference evidence="7" key="1">
    <citation type="submission" date="2021-08" db="EMBL/GenBank/DDBJ databases">
        <title>Hoeflea bacterium WL0058 sp. nov., isolated from the sediment.</title>
        <authorList>
            <person name="Wang L."/>
            <person name="Zhang D."/>
        </authorList>
    </citation>
    <scope>NUCLEOTIDE SEQUENCE</scope>
    <source>
        <strain evidence="7">WL0058</strain>
    </source>
</reference>